<evidence type="ECO:0000313" key="2">
    <source>
        <dbReference type="Proteomes" id="UP000639403"/>
    </source>
</evidence>
<dbReference type="EMBL" id="JADOXO010000766">
    <property type="protein sequence ID" value="KAF9800520.1"/>
    <property type="molecule type" value="Genomic_DNA"/>
</dbReference>
<accession>A0A8H7TX21</accession>
<reference evidence="1" key="2">
    <citation type="journal article" name="Front. Microbiol.">
        <title>Degradative Capacity of Two Strains of Rhodonia placenta: From Phenotype to Genotype.</title>
        <authorList>
            <person name="Kolle M."/>
            <person name="Horta M.A.C."/>
            <person name="Nowrousian M."/>
            <person name="Ohm R.A."/>
            <person name="Benz J.P."/>
            <person name="Pilgard A."/>
        </authorList>
    </citation>
    <scope>NUCLEOTIDE SEQUENCE</scope>
    <source>
        <strain evidence="1">FPRL280</strain>
    </source>
</reference>
<protein>
    <submittedName>
        <fullName evidence="1">Uncharacterized protein</fullName>
    </submittedName>
</protein>
<name>A0A8H7TX21_9APHY</name>
<proteinExistence type="predicted"/>
<evidence type="ECO:0000313" key="1">
    <source>
        <dbReference type="EMBL" id="KAF9800520.1"/>
    </source>
</evidence>
<comment type="caution">
    <text evidence="1">The sequence shown here is derived from an EMBL/GenBank/DDBJ whole genome shotgun (WGS) entry which is preliminary data.</text>
</comment>
<gene>
    <name evidence="1" type="ORF">IEO21_10342</name>
</gene>
<organism evidence="1 2">
    <name type="scientific">Rhodonia placenta</name>
    <dbReference type="NCBI Taxonomy" id="104341"/>
    <lineage>
        <taxon>Eukaryota</taxon>
        <taxon>Fungi</taxon>
        <taxon>Dikarya</taxon>
        <taxon>Basidiomycota</taxon>
        <taxon>Agaricomycotina</taxon>
        <taxon>Agaricomycetes</taxon>
        <taxon>Polyporales</taxon>
        <taxon>Adustoporiaceae</taxon>
        <taxon>Rhodonia</taxon>
    </lineage>
</organism>
<sequence length="177" mass="20804">MDANALFPKGFNPVYDIFLPDGITPASGRSRKDMPITYYYIHFGISVYIPPDTHPKLAVGPHGRDQEVPELSADIPYDPFKVDIFIIGNFFRRNLYDVFSNVGFFLPLIEFMTRRQPESRPTAEEALAQWQKIRERVSYVHRAWRPRLRKDDWALKVVFDTYCLFRGMYYSGKWLVN</sequence>
<dbReference type="Proteomes" id="UP000639403">
    <property type="component" value="Unassembled WGS sequence"/>
</dbReference>
<reference evidence="1" key="1">
    <citation type="submission" date="2020-11" db="EMBL/GenBank/DDBJ databases">
        <authorList>
            <person name="Koelle M."/>
            <person name="Horta M.A.C."/>
            <person name="Nowrousian M."/>
            <person name="Ohm R.A."/>
            <person name="Benz P."/>
            <person name="Pilgard A."/>
        </authorList>
    </citation>
    <scope>NUCLEOTIDE SEQUENCE</scope>
    <source>
        <strain evidence="1">FPRL280</strain>
    </source>
</reference>
<dbReference type="AlphaFoldDB" id="A0A8H7TX21"/>